<sequence>MGVTALVKVPVLNEWSGCKMETCLRHMYRVRNFLTVCIYFFTILVFIITVLLIRRAQAFSDSFRSRESTSSDGRKPRSGFARARFPLWKLGLNILTFSVLYVFYVVWCVGLVLNTDQCYFQRNYAEMMRILGCVRVTLVLRICLDPILSFFTDFQLRRCFLQMIGVKHKISFTTPSAIMKKDMLTDEQTDATENSDARMSTKRLSRTTSATLPTSSSVKTIC</sequence>
<feature type="transmembrane region" description="Helical" evidence="2">
    <location>
        <begin position="33"/>
        <end position="53"/>
    </location>
</feature>
<comment type="caution">
    <text evidence="3">The sequence shown here is derived from an EMBL/GenBank/DDBJ whole genome shotgun (WGS) entry which is preliminary data.</text>
</comment>
<keyword evidence="4" id="KW-1185">Reference proteome</keyword>
<gene>
    <name evidence="3" type="ORF">MSPICULIGERA_LOCUS20319</name>
</gene>
<feature type="region of interest" description="Disordered" evidence="1">
    <location>
        <begin position="187"/>
        <end position="222"/>
    </location>
</feature>
<dbReference type="EMBL" id="CATQJA010002664">
    <property type="protein sequence ID" value="CAJ0582178.1"/>
    <property type="molecule type" value="Genomic_DNA"/>
</dbReference>
<feature type="compositionally biased region" description="Polar residues" evidence="1">
    <location>
        <begin position="206"/>
        <end position="222"/>
    </location>
</feature>
<dbReference type="Proteomes" id="UP001177023">
    <property type="component" value="Unassembled WGS sequence"/>
</dbReference>
<dbReference type="AlphaFoldDB" id="A0AA36D6U8"/>
<keyword evidence="2" id="KW-0472">Membrane</keyword>
<organism evidence="3 4">
    <name type="scientific">Mesorhabditis spiculigera</name>
    <dbReference type="NCBI Taxonomy" id="96644"/>
    <lineage>
        <taxon>Eukaryota</taxon>
        <taxon>Metazoa</taxon>
        <taxon>Ecdysozoa</taxon>
        <taxon>Nematoda</taxon>
        <taxon>Chromadorea</taxon>
        <taxon>Rhabditida</taxon>
        <taxon>Rhabditina</taxon>
        <taxon>Rhabditomorpha</taxon>
        <taxon>Rhabditoidea</taxon>
        <taxon>Rhabditidae</taxon>
        <taxon>Mesorhabditinae</taxon>
        <taxon>Mesorhabditis</taxon>
    </lineage>
</organism>
<evidence type="ECO:0000313" key="3">
    <source>
        <dbReference type="EMBL" id="CAJ0582178.1"/>
    </source>
</evidence>
<evidence type="ECO:0000256" key="1">
    <source>
        <dbReference type="SAM" id="MobiDB-lite"/>
    </source>
</evidence>
<evidence type="ECO:0000256" key="2">
    <source>
        <dbReference type="SAM" id="Phobius"/>
    </source>
</evidence>
<keyword evidence="2" id="KW-1133">Transmembrane helix</keyword>
<keyword evidence="2" id="KW-0812">Transmembrane</keyword>
<protein>
    <submittedName>
        <fullName evidence="3">Uncharacterized protein</fullName>
    </submittedName>
</protein>
<accession>A0AA36D6U8</accession>
<proteinExistence type="predicted"/>
<feature type="transmembrane region" description="Helical" evidence="2">
    <location>
        <begin position="90"/>
        <end position="113"/>
    </location>
</feature>
<feature type="non-terminal residue" evidence="3">
    <location>
        <position position="1"/>
    </location>
</feature>
<reference evidence="3" key="1">
    <citation type="submission" date="2023-06" db="EMBL/GenBank/DDBJ databases">
        <authorList>
            <person name="Delattre M."/>
        </authorList>
    </citation>
    <scope>NUCLEOTIDE SEQUENCE</scope>
    <source>
        <strain evidence="3">AF72</strain>
    </source>
</reference>
<evidence type="ECO:0000313" key="4">
    <source>
        <dbReference type="Proteomes" id="UP001177023"/>
    </source>
</evidence>
<name>A0AA36D6U8_9BILA</name>